<dbReference type="InterPro" id="IPR006103">
    <property type="entry name" value="Glyco_hydro_2_cat"/>
</dbReference>
<feature type="compositionally biased region" description="Low complexity" evidence="4">
    <location>
        <begin position="489"/>
        <end position="514"/>
    </location>
</feature>
<evidence type="ECO:0008006" key="12">
    <source>
        <dbReference type="Google" id="ProtNLM"/>
    </source>
</evidence>
<feature type="domain" description="Glycoside hydrolase family 2 immunoglobulin-like beta-sandwich" evidence="6">
    <location>
        <begin position="299"/>
        <end position="368"/>
    </location>
</feature>
<feature type="compositionally biased region" description="Low complexity" evidence="4">
    <location>
        <begin position="433"/>
        <end position="467"/>
    </location>
</feature>
<evidence type="ECO:0000313" key="10">
    <source>
        <dbReference type="EMBL" id="KAG7294293.1"/>
    </source>
</evidence>
<dbReference type="Gene3D" id="3.20.20.80">
    <property type="entry name" value="Glycosidases"/>
    <property type="match status" value="2"/>
</dbReference>
<dbReference type="Gene3D" id="2.60.40.10">
    <property type="entry name" value="Immunoglobulins"/>
    <property type="match status" value="3"/>
</dbReference>
<dbReference type="InterPro" id="IPR051913">
    <property type="entry name" value="GH2_Domain-Containing"/>
</dbReference>
<protein>
    <recommendedName>
        <fullName evidence="12">Beta-galactosidase</fullName>
    </recommendedName>
</protein>
<dbReference type="InterPro" id="IPR036156">
    <property type="entry name" value="Beta-gal/glucu_dom_sf"/>
</dbReference>
<evidence type="ECO:0000256" key="5">
    <source>
        <dbReference type="SAM" id="SignalP"/>
    </source>
</evidence>
<keyword evidence="2" id="KW-0378">Hydrolase</keyword>
<dbReference type="Gene3D" id="2.60.120.260">
    <property type="entry name" value="Galactose-binding domain-like"/>
    <property type="match status" value="1"/>
</dbReference>
<gene>
    <name evidence="10" type="ORF">NEMBOFW57_004364</name>
</gene>
<feature type="domain" description="Glycoside hydrolase family 2 catalytic" evidence="7">
    <location>
        <begin position="375"/>
        <end position="430"/>
    </location>
</feature>
<dbReference type="PANTHER" id="PTHR42732:SF1">
    <property type="entry name" value="BETA-MANNOSIDASE"/>
    <property type="match status" value="1"/>
</dbReference>
<keyword evidence="3" id="KW-0326">Glycosidase</keyword>
<evidence type="ECO:0000313" key="11">
    <source>
        <dbReference type="Proteomes" id="UP001197093"/>
    </source>
</evidence>
<dbReference type="Proteomes" id="UP001197093">
    <property type="component" value="Unassembled WGS sequence"/>
</dbReference>
<feature type="signal peptide" evidence="5">
    <location>
        <begin position="1"/>
        <end position="23"/>
    </location>
</feature>
<feature type="chain" id="PRO_5041904564" description="Beta-galactosidase" evidence="5">
    <location>
        <begin position="24"/>
        <end position="900"/>
    </location>
</feature>
<evidence type="ECO:0000259" key="9">
    <source>
        <dbReference type="Pfam" id="PF18565"/>
    </source>
</evidence>
<dbReference type="PRINTS" id="PR00132">
    <property type="entry name" value="GLHYDRLASE2"/>
</dbReference>
<evidence type="ECO:0000256" key="1">
    <source>
        <dbReference type="ARBA" id="ARBA00007401"/>
    </source>
</evidence>
<proteinExistence type="inferred from homology"/>
<organism evidence="10 11">
    <name type="scientific">Staphylotrichum longicolle</name>
    <dbReference type="NCBI Taxonomy" id="669026"/>
    <lineage>
        <taxon>Eukaryota</taxon>
        <taxon>Fungi</taxon>
        <taxon>Dikarya</taxon>
        <taxon>Ascomycota</taxon>
        <taxon>Pezizomycotina</taxon>
        <taxon>Sordariomycetes</taxon>
        <taxon>Sordariomycetidae</taxon>
        <taxon>Sordariales</taxon>
        <taxon>Chaetomiaceae</taxon>
        <taxon>Staphylotrichum</taxon>
    </lineage>
</organism>
<name>A0AAD4FBK7_9PEZI</name>
<evidence type="ECO:0000259" key="6">
    <source>
        <dbReference type="Pfam" id="PF00703"/>
    </source>
</evidence>
<feature type="compositionally biased region" description="Basic and acidic residues" evidence="4">
    <location>
        <begin position="472"/>
        <end position="484"/>
    </location>
</feature>
<sequence>MTSLCRALQSALALLLVATPASAFTLNPADHQPASSPRSRTRLDTDWRFHRFPSNPDNIAYDLRPDHANLTTPPQILKPWILPSANAFIADPSNHHTPPPSSSSSPPPLPTYASPSFNDTLWDPVTLPHDWAIAGPFYVGDGVPVGGGMGRLPSQGVGWYRRTVSIPSPKSPSAAVARSRYFLEFDGAMAYAVVWVDGTLVGGWPYGYNSFRVDVTAQVRAAVLRGKGEGRGEVVVAVRVDNPVQSSRWYPGGGLYRDVWLVTAGEVAVGQWGTVVTTREGGVARVETDVHEVEAGTGAVGRKVAEFEGRSVALGKGERKTVNGSVEIKNPRLWGPWPSQTPNLYVAVSRVYVDGKVVDEYSTEFGIRSLVFDSDRGLFVNGERVRIQGVNQHHDLGALGAAFNYRAAERQLQLLRELGCNAIRMSHNPPALSSSRSPTAWASSSSTRSSTPGSARRTPTTSTSSSPDWSEPDLRAFIRRDRNHPPSSPGASATRSASSTPTPRARSSPAACAPSPSPRTPDPPVTASMNYAKPTMPFPAEFDLARASATRPPTPTSPASRPRPLPAFHTAFPHKMIFSSETAAALSSRGTYLFPLTNETARPVSDTLPSGGGDPTLAYVSAYELYTAPFGSSADKVFASQDAAAPYVAGEFVWSGWDYLGEPTPYYSARSSYFGIVDLAGFKKDRAYLYQARWREDDARFAMVHVLPHWSWGAAREGEVTPVHAFASADEAELWVNGASQGRLRKEEGGVTSYRFRWDEVVYRPGEIRVVAYKGGKEWASETVKTAGAAAGLRLTADRETFKGDGRDLSFVTVEVVDGDGNVVPTAGNAVAFELEGPGQIAATDNGDPTDMTSFVSKERKVFNGLGLVIVRGNSGAKGKLKLKATGAGLKAAQITLRVQ</sequence>
<dbReference type="SUPFAM" id="SSF51445">
    <property type="entry name" value="(Trans)glycosidases"/>
    <property type="match status" value="1"/>
</dbReference>
<evidence type="ECO:0000259" key="8">
    <source>
        <dbReference type="Pfam" id="PF16355"/>
    </source>
</evidence>
<dbReference type="Pfam" id="PF18565">
    <property type="entry name" value="Glyco_hydro2_C5"/>
    <property type="match status" value="1"/>
</dbReference>
<dbReference type="SUPFAM" id="SSF49303">
    <property type="entry name" value="beta-Galactosidase/glucuronidase domain"/>
    <property type="match status" value="1"/>
</dbReference>
<dbReference type="AlphaFoldDB" id="A0AAD4FBK7"/>
<dbReference type="PANTHER" id="PTHR42732">
    <property type="entry name" value="BETA-GALACTOSIDASE"/>
    <property type="match status" value="1"/>
</dbReference>
<evidence type="ECO:0000256" key="4">
    <source>
        <dbReference type="SAM" id="MobiDB-lite"/>
    </source>
</evidence>
<dbReference type="InterPro" id="IPR032311">
    <property type="entry name" value="DUF4982"/>
</dbReference>
<feature type="compositionally biased region" description="Pro residues" evidence="4">
    <location>
        <begin position="97"/>
        <end position="110"/>
    </location>
</feature>
<comment type="similarity">
    <text evidence="1">Belongs to the glycosyl hydrolase 2 family.</text>
</comment>
<dbReference type="EMBL" id="JAHCVI010000001">
    <property type="protein sequence ID" value="KAG7294293.1"/>
    <property type="molecule type" value="Genomic_DNA"/>
</dbReference>
<dbReference type="GO" id="GO:0004553">
    <property type="term" value="F:hydrolase activity, hydrolyzing O-glycosyl compounds"/>
    <property type="evidence" value="ECO:0007669"/>
    <property type="project" value="InterPro"/>
</dbReference>
<keyword evidence="5" id="KW-0732">Signal</keyword>
<dbReference type="InterPro" id="IPR013783">
    <property type="entry name" value="Ig-like_fold"/>
</dbReference>
<evidence type="ECO:0000256" key="2">
    <source>
        <dbReference type="ARBA" id="ARBA00022801"/>
    </source>
</evidence>
<dbReference type="InterPro" id="IPR008979">
    <property type="entry name" value="Galactose-bd-like_sf"/>
</dbReference>
<accession>A0AAD4FBK7</accession>
<dbReference type="InterPro" id="IPR017853">
    <property type="entry name" value="GH"/>
</dbReference>
<dbReference type="Pfam" id="PF00703">
    <property type="entry name" value="Glyco_hydro_2"/>
    <property type="match status" value="1"/>
</dbReference>
<comment type="caution">
    <text evidence="10">The sequence shown here is derived from an EMBL/GenBank/DDBJ whole genome shotgun (WGS) entry which is preliminary data.</text>
</comment>
<feature type="domain" description="Glycoside hydrolase family 2" evidence="9">
    <location>
        <begin position="793"/>
        <end position="896"/>
    </location>
</feature>
<keyword evidence="11" id="KW-1185">Reference proteome</keyword>
<dbReference type="SUPFAM" id="SSF49785">
    <property type="entry name" value="Galactose-binding domain-like"/>
    <property type="match status" value="1"/>
</dbReference>
<feature type="region of interest" description="Disordered" evidence="4">
    <location>
        <begin position="427"/>
        <end position="534"/>
    </location>
</feature>
<feature type="compositionally biased region" description="Pro residues" evidence="4">
    <location>
        <begin position="515"/>
        <end position="524"/>
    </location>
</feature>
<dbReference type="Pfam" id="PF02836">
    <property type="entry name" value="Glyco_hydro_2_C"/>
    <property type="match status" value="1"/>
</dbReference>
<dbReference type="InterPro" id="IPR040605">
    <property type="entry name" value="Glyco_hydro2_dom5"/>
</dbReference>
<dbReference type="Pfam" id="PF16355">
    <property type="entry name" value="DUF4982"/>
    <property type="match status" value="1"/>
</dbReference>
<dbReference type="GO" id="GO:0005975">
    <property type="term" value="P:carbohydrate metabolic process"/>
    <property type="evidence" value="ECO:0007669"/>
    <property type="project" value="InterPro"/>
</dbReference>
<feature type="domain" description="DUF4982" evidence="8">
    <location>
        <begin position="718"/>
        <end position="780"/>
    </location>
</feature>
<evidence type="ECO:0000256" key="3">
    <source>
        <dbReference type="ARBA" id="ARBA00023295"/>
    </source>
</evidence>
<feature type="region of interest" description="Disordered" evidence="4">
    <location>
        <begin position="91"/>
        <end position="110"/>
    </location>
</feature>
<reference evidence="10" key="1">
    <citation type="submission" date="2023-02" db="EMBL/GenBank/DDBJ databases">
        <authorList>
            <person name="Palmer J.M."/>
        </authorList>
    </citation>
    <scope>NUCLEOTIDE SEQUENCE</scope>
    <source>
        <strain evidence="10">FW57</strain>
    </source>
</reference>
<evidence type="ECO:0000259" key="7">
    <source>
        <dbReference type="Pfam" id="PF02836"/>
    </source>
</evidence>
<dbReference type="InterPro" id="IPR006101">
    <property type="entry name" value="Glyco_hydro_2"/>
</dbReference>
<dbReference type="InterPro" id="IPR006102">
    <property type="entry name" value="Ig-like_GH2"/>
</dbReference>